<feature type="region of interest" description="Disordered" evidence="1">
    <location>
        <begin position="175"/>
        <end position="199"/>
    </location>
</feature>
<feature type="compositionally biased region" description="Low complexity" evidence="1">
    <location>
        <begin position="25"/>
        <end position="34"/>
    </location>
</feature>
<evidence type="ECO:0000313" key="2">
    <source>
        <dbReference type="EMBL" id="KAF2009920.1"/>
    </source>
</evidence>
<evidence type="ECO:0000313" key="3">
    <source>
        <dbReference type="Proteomes" id="UP000799778"/>
    </source>
</evidence>
<feature type="region of interest" description="Disordered" evidence="1">
    <location>
        <begin position="300"/>
        <end position="329"/>
    </location>
</feature>
<protein>
    <submittedName>
        <fullName evidence="2">Uncharacterized protein</fullName>
    </submittedName>
</protein>
<dbReference type="Proteomes" id="UP000799778">
    <property type="component" value="Unassembled WGS sequence"/>
</dbReference>
<organism evidence="2 3">
    <name type="scientific">Aaosphaeria arxii CBS 175.79</name>
    <dbReference type="NCBI Taxonomy" id="1450172"/>
    <lineage>
        <taxon>Eukaryota</taxon>
        <taxon>Fungi</taxon>
        <taxon>Dikarya</taxon>
        <taxon>Ascomycota</taxon>
        <taxon>Pezizomycotina</taxon>
        <taxon>Dothideomycetes</taxon>
        <taxon>Pleosporomycetidae</taxon>
        <taxon>Pleosporales</taxon>
        <taxon>Pleosporales incertae sedis</taxon>
        <taxon>Aaosphaeria</taxon>
    </lineage>
</organism>
<feature type="region of interest" description="Disordered" evidence="1">
    <location>
        <begin position="1"/>
        <end position="42"/>
    </location>
</feature>
<proteinExistence type="predicted"/>
<dbReference type="RefSeq" id="XP_033378259.1">
    <property type="nucleotide sequence ID" value="XM_033526216.1"/>
</dbReference>
<feature type="compositionally biased region" description="Polar residues" evidence="1">
    <location>
        <begin position="1"/>
        <end position="11"/>
    </location>
</feature>
<feature type="compositionally biased region" description="Basic and acidic residues" evidence="1">
    <location>
        <begin position="301"/>
        <end position="317"/>
    </location>
</feature>
<name>A0A6A5XAH3_9PLEO</name>
<gene>
    <name evidence="2" type="ORF">BU24DRAFT_414371</name>
</gene>
<dbReference type="AlphaFoldDB" id="A0A6A5XAH3"/>
<accession>A0A6A5XAH3</accession>
<reference evidence="2" key="1">
    <citation type="journal article" date="2020" name="Stud. Mycol.">
        <title>101 Dothideomycetes genomes: a test case for predicting lifestyles and emergence of pathogens.</title>
        <authorList>
            <person name="Haridas S."/>
            <person name="Albert R."/>
            <person name="Binder M."/>
            <person name="Bloem J."/>
            <person name="Labutti K."/>
            <person name="Salamov A."/>
            <person name="Andreopoulos B."/>
            <person name="Baker S."/>
            <person name="Barry K."/>
            <person name="Bills G."/>
            <person name="Bluhm B."/>
            <person name="Cannon C."/>
            <person name="Castanera R."/>
            <person name="Culley D."/>
            <person name="Daum C."/>
            <person name="Ezra D."/>
            <person name="Gonzalez J."/>
            <person name="Henrissat B."/>
            <person name="Kuo A."/>
            <person name="Liang C."/>
            <person name="Lipzen A."/>
            <person name="Lutzoni F."/>
            <person name="Magnuson J."/>
            <person name="Mondo S."/>
            <person name="Nolan M."/>
            <person name="Ohm R."/>
            <person name="Pangilinan J."/>
            <person name="Park H.-J."/>
            <person name="Ramirez L."/>
            <person name="Alfaro M."/>
            <person name="Sun H."/>
            <person name="Tritt A."/>
            <person name="Yoshinaga Y."/>
            <person name="Zwiers L.-H."/>
            <person name="Turgeon B."/>
            <person name="Goodwin S."/>
            <person name="Spatafora J."/>
            <person name="Crous P."/>
            <person name="Grigoriev I."/>
        </authorList>
    </citation>
    <scope>NUCLEOTIDE SEQUENCE</scope>
    <source>
        <strain evidence="2">CBS 175.79</strain>
    </source>
</reference>
<feature type="compositionally biased region" description="Low complexity" evidence="1">
    <location>
        <begin position="89"/>
        <end position="113"/>
    </location>
</feature>
<dbReference type="EMBL" id="ML978077">
    <property type="protein sequence ID" value="KAF2009920.1"/>
    <property type="molecule type" value="Genomic_DNA"/>
</dbReference>
<feature type="region of interest" description="Disordered" evidence="1">
    <location>
        <begin position="85"/>
        <end position="131"/>
    </location>
</feature>
<keyword evidence="3" id="KW-1185">Reference proteome</keyword>
<evidence type="ECO:0000256" key="1">
    <source>
        <dbReference type="SAM" id="MobiDB-lite"/>
    </source>
</evidence>
<sequence length="364" mass="39649">MADNTSNNAASSLRIPHKDFLYPLTTTRTPVPTRANSRAARKERERYNFFEKRSAMDRDEYWPLNGVFEQGPRVHKEWKFGMSDTNFLSSSSQGPQQQQRPSNTQQPQTAAAADDNHVAGDGGNGDDDNDDDAALARAINAAALVKAFRKTTVPITGTVPVPVTDTPLIPSWRQCGPQYPIFSPPQPPQPPQPTRPRPTDPPLITEAHFWRMPLTPVPRVSRIPSVHCWTFSAPPAADTGVSPSPRASSSSETVVATGGEGSVEEVVSRGQQPAQPARRTHPVFRERFDLDGEGLYAAAAREQEQEQEEGVRERGRTDSGAAGVGEAGEWVVAEGEGQGGEAKVKLGRRAAVARWVMGLLGFRK</sequence>
<feature type="compositionally biased region" description="Pro residues" evidence="1">
    <location>
        <begin position="182"/>
        <end position="199"/>
    </location>
</feature>
<dbReference type="GeneID" id="54283613"/>